<dbReference type="EMBL" id="GBXM01042297">
    <property type="protein sequence ID" value="JAH66280.1"/>
    <property type="molecule type" value="Transcribed_RNA"/>
</dbReference>
<name>A0A0E9UM24_ANGAN</name>
<proteinExistence type="predicted"/>
<accession>A0A0E9UM24</accession>
<reference evidence="1" key="1">
    <citation type="submission" date="2014-11" db="EMBL/GenBank/DDBJ databases">
        <authorList>
            <person name="Amaro Gonzalez C."/>
        </authorList>
    </citation>
    <scope>NUCLEOTIDE SEQUENCE</scope>
</reference>
<sequence>MLLKMVNNPSKYKKHPRKKNSVLKFCDCTRVD</sequence>
<evidence type="ECO:0000313" key="1">
    <source>
        <dbReference type="EMBL" id="JAH66280.1"/>
    </source>
</evidence>
<dbReference type="AlphaFoldDB" id="A0A0E9UM24"/>
<reference evidence="1" key="2">
    <citation type="journal article" date="2015" name="Fish Shellfish Immunol.">
        <title>Early steps in the European eel (Anguilla anguilla)-Vibrio vulnificus interaction in the gills: Role of the RtxA13 toxin.</title>
        <authorList>
            <person name="Callol A."/>
            <person name="Pajuelo D."/>
            <person name="Ebbesson L."/>
            <person name="Teles M."/>
            <person name="MacKenzie S."/>
            <person name="Amaro C."/>
        </authorList>
    </citation>
    <scope>NUCLEOTIDE SEQUENCE</scope>
</reference>
<organism evidence="1">
    <name type="scientific">Anguilla anguilla</name>
    <name type="common">European freshwater eel</name>
    <name type="synonym">Muraena anguilla</name>
    <dbReference type="NCBI Taxonomy" id="7936"/>
    <lineage>
        <taxon>Eukaryota</taxon>
        <taxon>Metazoa</taxon>
        <taxon>Chordata</taxon>
        <taxon>Craniata</taxon>
        <taxon>Vertebrata</taxon>
        <taxon>Euteleostomi</taxon>
        <taxon>Actinopterygii</taxon>
        <taxon>Neopterygii</taxon>
        <taxon>Teleostei</taxon>
        <taxon>Anguilliformes</taxon>
        <taxon>Anguillidae</taxon>
        <taxon>Anguilla</taxon>
    </lineage>
</organism>
<protein>
    <submittedName>
        <fullName evidence="1">Uncharacterized protein</fullName>
    </submittedName>
</protein>